<reference evidence="2" key="2">
    <citation type="submission" date="2021-09" db="EMBL/GenBank/DDBJ databases">
        <authorList>
            <person name="Jia N."/>
            <person name="Wang J."/>
            <person name="Shi W."/>
            <person name="Du L."/>
            <person name="Sun Y."/>
            <person name="Zhan W."/>
            <person name="Jiang J."/>
            <person name="Wang Q."/>
            <person name="Zhang B."/>
            <person name="Ji P."/>
            <person name="Sakyi L.B."/>
            <person name="Cui X."/>
            <person name="Yuan T."/>
            <person name="Jiang B."/>
            <person name="Yang W."/>
            <person name="Lam T.T.-Y."/>
            <person name="Chang Q."/>
            <person name="Ding S."/>
            <person name="Wang X."/>
            <person name="Zhu J."/>
            <person name="Ruan X."/>
            <person name="Zhao L."/>
            <person name="Wei J."/>
            <person name="Que T."/>
            <person name="Du C."/>
            <person name="Cheng J."/>
            <person name="Dai P."/>
            <person name="Han X."/>
            <person name="Huang E."/>
            <person name="Gao Y."/>
            <person name="Liu J."/>
            <person name="Shao H."/>
            <person name="Ye R."/>
            <person name="Li L."/>
            <person name="Wei W."/>
            <person name="Wang X."/>
            <person name="Wang C."/>
            <person name="Huo Q."/>
            <person name="Li W."/>
            <person name="Guo W."/>
            <person name="Chen H."/>
            <person name="Chen S."/>
            <person name="Zhou L."/>
            <person name="Zhou L."/>
            <person name="Ni X."/>
            <person name="Tian J."/>
            <person name="Zhou Y."/>
            <person name="Sheng Y."/>
            <person name="Liu T."/>
            <person name="Pan Y."/>
            <person name="Xia L."/>
            <person name="Li J."/>
            <person name="Zhao F."/>
            <person name="Cao W."/>
        </authorList>
    </citation>
    <scope>NUCLEOTIDE SEQUENCE</scope>
    <source>
        <strain evidence="2">Rmic-2018</strain>
        <tissue evidence="2">Larvae</tissue>
    </source>
</reference>
<gene>
    <name evidence="2" type="ORF">HPB51_019092</name>
</gene>
<sequence>MKCEKLKALTTASSPKSKGTLMERRTRQLHQVLTAQLMYPQLHLKSPVLRRVVQTVGKAQKGQQTPRKGNFALVPVVCSRCNIFFDQMRAISAERAARREELEKEKDMRRCELSAFKNARSAARRQTSAHPRGPGVQAIKRCTLKKHVFMTVYFILNHNIPEQWQTEMLLKRCI</sequence>
<evidence type="ECO:0000313" key="3">
    <source>
        <dbReference type="Proteomes" id="UP000821866"/>
    </source>
</evidence>
<comment type="caution">
    <text evidence="2">The sequence shown here is derived from an EMBL/GenBank/DDBJ whole genome shotgun (WGS) entry which is preliminary data.</text>
</comment>
<dbReference type="AlphaFoldDB" id="A0A9J6EHY8"/>
<reference evidence="2" key="1">
    <citation type="journal article" date="2020" name="Cell">
        <title>Large-Scale Comparative Analyses of Tick Genomes Elucidate Their Genetic Diversity and Vector Capacities.</title>
        <authorList>
            <consortium name="Tick Genome and Microbiome Consortium (TIGMIC)"/>
            <person name="Jia N."/>
            <person name="Wang J."/>
            <person name="Shi W."/>
            <person name="Du L."/>
            <person name="Sun Y."/>
            <person name="Zhan W."/>
            <person name="Jiang J.F."/>
            <person name="Wang Q."/>
            <person name="Zhang B."/>
            <person name="Ji P."/>
            <person name="Bell-Sakyi L."/>
            <person name="Cui X.M."/>
            <person name="Yuan T.T."/>
            <person name="Jiang B.G."/>
            <person name="Yang W.F."/>
            <person name="Lam T.T."/>
            <person name="Chang Q.C."/>
            <person name="Ding S.J."/>
            <person name="Wang X.J."/>
            <person name="Zhu J.G."/>
            <person name="Ruan X.D."/>
            <person name="Zhao L."/>
            <person name="Wei J.T."/>
            <person name="Ye R.Z."/>
            <person name="Que T.C."/>
            <person name="Du C.H."/>
            <person name="Zhou Y.H."/>
            <person name="Cheng J.X."/>
            <person name="Dai P.F."/>
            <person name="Guo W.B."/>
            <person name="Han X.H."/>
            <person name="Huang E.J."/>
            <person name="Li L.F."/>
            <person name="Wei W."/>
            <person name="Gao Y.C."/>
            <person name="Liu J.Z."/>
            <person name="Shao H.Z."/>
            <person name="Wang X."/>
            <person name="Wang C.C."/>
            <person name="Yang T.C."/>
            <person name="Huo Q.B."/>
            <person name="Li W."/>
            <person name="Chen H.Y."/>
            <person name="Chen S.E."/>
            <person name="Zhou L.G."/>
            <person name="Ni X.B."/>
            <person name="Tian J.H."/>
            <person name="Sheng Y."/>
            <person name="Liu T."/>
            <person name="Pan Y.S."/>
            <person name="Xia L.Y."/>
            <person name="Li J."/>
            <person name="Zhao F."/>
            <person name="Cao W.C."/>
        </authorList>
    </citation>
    <scope>NUCLEOTIDE SEQUENCE</scope>
    <source>
        <strain evidence="2">Rmic-2018</strain>
    </source>
</reference>
<organism evidence="2 3">
    <name type="scientific">Rhipicephalus microplus</name>
    <name type="common">Cattle tick</name>
    <name type="synonym">Boophilus microplus</name>
    <dbReference type="NCBI Taxonomy" id="6941"/>
    <lineage>
        <taxon>Eukaryota</taxon>
        <taxon>Metazoa</taxon>
        <taxon>Ecdysozoa</taxon>
        <taxon>Arthropoda</taxon>
        <taxon>Chelicerata</taxon>
        <taxon>Arachnida</taxon>
        <taxon>Acari</taxon>
        <taxon>Parasitiformes</taxon>
        <taxon>Ixodida</taxon>
        <taxon>Ixodoidea</taxon>
        <taxon>Ixodidae</taxon>
        <taxon>Rhipicephalinae</taxon>
        <taxon>Rhipicephalus</taxon>
        <taxon>Boophilus</taxon>
    </lineage>
</organism>
<keyword evidence="3" id="KW-1185">Reference proteome</keyword>
<evidence type="ECO:0000313" key="2">
    <source>
        <dbReference type="EMBL" id="KAH8034027.1"/>
    </source>
</evidence>
<proteinExistence type="predicted"/>
<dbReference type="EMBL" id="JABSTU010000004">
    <property type="protein sequence ID" value="KAH8034027.1"/>
    <property type="molecule type" value="Genomic_DNA"/>
</dbReference>
<name>A0A9J6EHY8_RHIMP</name>
<feature type="region of interest" description="Disordered" evidence="1">
    <location>
        <begin position="1"/>
        <end position="20"/>
    </location>
</feature>
<accession>A0A9J6EHY8</accession>
<evidence type="ECO:0000256" key="1">
    <source>
        <dbReference type="SAM" id="MobiDB-lite"/>
    </source>
</evidence>
<dbReference type="Proteomes" id="UP000821866">
    <property type="component" value="Chromosome 2"/>
</dbReference>
<protein>
    <submittedName>
        <fullName evidence="2">Uncharacterized protein</fullName>
    </submittedName>
</protein>